<dbReference type="PATRIC" id="fig|1299334.3.peg.1035"/>
<dbReference type="AlphaFoldDB" id="X8DZH5"/>
<evidence type="ECO:0000256" key="1">
    <source>
        <dbReference type="SAM" id="MobiDB-lite"/>
    </source>
</evidence>
<dbReference type="SUPFAM" id="SSF50331">
    <property type="entry name" value="MOP-like"/>
    <property type="match status" value="1"/>
</dbReference>
<organism evidence="2">
    <name type="scientific">Mycobacterium xenopi 4042</name>
    <dbReference type="NCBI Taxonomy" id="1299334"/>
    <lineage>
        <taxon>Bacteria</taxon>
        <taxon>Bacillati</taxon>
        <taxon>Actinomycetota</taxon>
        <taxon>Actinomycetes</taxon>
        <taxon>Mycobacteriales</taxon>
        <taxon>Mycobacteriaceae</taxon>
        <taxon>Mycobacterium</taxon>
    </lineage>
</organism>
<sequence length="61" mass="6648">MRLSSTNWPPNRGRESQFVARVPPESKATKGQSLELALDTVKLTVFDADSGVNLTIPPPPE</sequence>
<keyword evidence="2" id="KW-0547">Nucleotide-binding</keyword>
<comment type="caution">
    <text evidence="2">The sequence shown here is derived from an EMBL/GenBank/DDBJ whole genome shotgun (WGS) entry which is preliminary data.</text>
</comment>
<dbReference type="InterPro" id="IPR008995">
    <property type="entry name" value="Mo/tungstate-bd_C_term_dom"/>
</dbReference>
<feature type="region of interest" description="Disordered" evidence="1">
    <location>
        <begin position="1"/>
        <end position="26"/>
    </location>
</feature>
<evidence type="ECO:0000313" key="2">
    <source>
        <dbReference type="EMBL" id="EUA73371.1"/>
    </source>
</evidence>
<protein>
    <submittedName>
        <fullName evidence="2">Putative sugar-transport ATP-binding protein ABC transporter sugC</fullName>
    </submittedName>
</protein>
<name>X8DZH5_MYCXE</name>
<keyword evidence="2" id="KW-0067">ATP-binding</keyword>
<accession>X8DZH5</accession>
<dbReference type="EMBL" id="JAOB01000011">
    <property type="protein sequence ID" value="EUA73371.1"/>
    <property type="molecule type" value="Genomic_DNA"/>
</dbReference>
<dbReference type="GO" id="GO:0005524">
    <property type="term" value="F:ATP binding"/>
    <property type="evidence" value="ECO:0007669"/>
    <property type="project" value="UniProtKB-KW"/>
</dbReference>
<reference evidence="2" key="1">
    <citation type="submission" date="2014-01" db="EMBL/GenBank/DDBJ databases">
        <authorList>
            <person name="Brown-Elliot B."/>
            <person name="Wallace R."/>
            <person name="Lenaerts A."/>
            <person name="Ordway D."/>
            <person name="DeGroote M.A."/>
            <person name="Parker T."/>
            <person name="Sizemore C."/>
            <person name="Tallon L.J."/>
            <person name="Sadzewicz L.K."/>
            <person name="Sengamalay N."/>
            <person name="Fraser C.M."/>
            <person name="Hine E."/>
            <person name="Shefchek K.A."/>
            <person name="Das S.P."/>
            <person name="Tettelin H."/>
        </authorList>
    </citation>
    <scope>NUCLEOTIDE SEQUENCE [LARGE SCALE GENOMIC DNA]</scope>
    <source>
        <strain evidence="2">4042</strain>
    </source>
</reference>
<gene>
    <name evidence="2" type="ORF">I553_9527</name>
</gene>
<proteinExistence type="predicted"/>